<dbReference type="Gene3D" id="3.30.420.40">
    <property type="match status" value="1"/>
</dbReference>
<dbReference type="Proteomes" id="UP001247805">
    <property type="component" value="Unassembled WGS sequence"/>
</dbReference>
<proteinExistence type="predicted"/>
<dbReference type="RefSeq" id="WP_316024770.1">
    <property type="nucleotide sequence ID" value="NZ_JAWDIO010000002.1"/>
</dbReference>
<evidence type="ECO:0008006" key="3">
    <source>
        <dbReference type="Google" id="ProtNLM"/>
    </source>
</evidence>
<accession>A0ABU3SST9</accession>
<gene>
    <name evidence="1" type="ORF">RS130_03250</name>
</gene>
<comment type="caution">
    <text evidence="1">The sequence shown here is derived from an EMBL/GenBank/DDBJ whole genome shotgun (WGS) entry which is preliminary data.</text>
</comment>
<evidence type="ECO:0000313" key="1">
    <source>
        <dbReference type="EMBL" id="MDU0353075.1"/>
    </source>
</evidence>
<reference evidence="1 2" key="1">
    <citation type="submission" date="2023-10" db="EMBL/GenBank/DDBJ databases">
        <title>Glaciecola aquimarina strain GGW-M5 nov., isolated from a coastal seawater.</title>
        <authorList>
            <person name="Bayburt H."/>
            <person name="Kim J.M."/>
            <person name="Choi B.J."/>
            <person name="Jeon C.O."/>
        </authorList>
    </citation>
    <scope>NUCLEOTIDE SEQUENCE [LARGE SCALE GENOMIC DNA]</scope>
    <source>
        <strain evidence="1 2">KCTC 32108</strain>
    </source>
</reference>
<protein>
    <recommendedName>
        <fullName evidence="3">Pantothenate kinase</fullName>
    </recommendedName>
</protein>
<dbReference type="SUPFAM" id="SSF53067">
    <property type="entry name" value="Actin-like ATPase domain"/>
    <property type="match status" value="1"/>
</dbReference>
<organism evidence="1 2">
    <name type="scientific">Paraglaciecola aquimarina</name>
    <dbReference type="NCBI Taxonomy" id="1235557"/>
    <lineage>
        <taxon>Bacteria</taxon>
        <taxon>Pseudomonadati</taxon>
        <taxon>Pseudomonadota</taxon>
        <taxon>Gammaproteobacteria</taxon>
        <taxon>Alteromonadales</taxon>
        <taxon>Alteromonadaceae</taxon>
        <taxon>Paraglaciecola</taxon>
    </lineage>
</organism>
<name>A0ABU3SST9_9ALTE</name>
<dbReference type="InterPro" id="IPR043129">
    <property type="entry name" value="ATPase_NBD"/>
</dbReference>
<evidence type="ECO:0000313" key="2">
    <source>
        <dbReference type="Proteomes" id="UP001247805"/>
    </source>
</evidence>
<sequence length="111" mass="12603">MRLCFNTMQVALLQNTENLSIEQDFPTDLSLGKDTEVCINMGILASMQGFLLSTENYMQSEFNDYRIFIGGGHQGLLKQHIQHKNKPFANLVLEGMLAYVEQQATYSHSNK</sequence>
<dbReference type="EMBL" id="JAWDIO010000002">
    <property type="protein sequence ID" value="MDU0353075.1"/>
    <property type="molecule type" value="Genomic_DNA"/>
</dbReference>
<keyword evidence="2" id="KW-1185">Reference proteome</keyword>